<dbReference type="EMBL" id="KX756572">
    <property type="protein sequence ID" value="AOT25396.1"/>
    <property type="molecule type" value="Genomic_DNA"/>
</dbReference>
<proteinExistence type="predicted"/>
<sequence length="147" mass="16668">MIRTSRLVQAGHCVSANIFDLVCDHYYTDTRATLWGSLGQYETAVNTVFIEPHNRAEGFLHTDSGFTMGAVIYNRVLDIHYGLVAKPITVMLHSQYRGDVGVLREFSKVLKDTVQLLGTQYYEVAQHISGDTQKFRTKRNGWIQQGI</sequence>
<reference evidence="1 2" key="1">
    <citation type="journal article" date="2017" name="Arch. Virol.">
        <title>Genomic characterization of bacteriophage vB_PcaP_PP2 infecting Pectobacterium carotovorum subsp. carotovorum, a new member of a proposed genus in the subfamily Autographivirinae.</title>
        <authorList>
            <person name="Lim J.A."/>
            <person name="Heu S."/>
            <person name="Park J."/>
            <person name="Roh E."/>
        </authorList>
    </citation>
    <scope>NUCLEOTIDE SEQUENCE [LARGE SCALE GENOMIC DNA]</scope>
</reference>
<dbReference type="Proteomes" id="UP000223770">
    <property type="component" value="Segment"/>
</dbReference>
<evidence type="ECO:0000313" key="2">
    <source>
        <dbReference type="Proteomes" id="UP000223770"/>
    </source>
</evidence>
<gene>
    <name evidence="1" type="ORF">PP2_030</name>
</gene>
<name>A0A1W5P508_9CAUD</name>
<evidence type="ECO:0000313" key="1">
    <source>
        <dbReference type="EMBL" id="AOT25396.1"/>
    </source>
</evidence>
<organism evidence="1 2">
    <name type="scientific">Pectobacterium phage PP2</name>
    <dbReference type="NCBI Taxonomy" id="1897743"/>
    <lineage>
        <taxon>Viruses</taxon>
        <taxon>Duplodnaviria</taxon>
        <taxon>Heunggongvirae</taxon>
        <taxon>Uroviricota</taxon>
        <taxon>Caudoviricetes</taxon>
        <taxon>Autographivirales</taxon>
        <taxon>Autonotataviridae</taxon>
        <taxon>Melnykvirinae</taxon>
        <taxon>Wanjuvirus</taxon>
        <taxon>Wanjuvirus PP2</taxon>
    </lineage>
</organism>
<keyword evidence="2" id="KW-1185">Reference proteome</keyword>
<accession>A0A1W5P508</accession>
<protein>
    <submittedName>
        <fullName evidence="1">Uncharacterized protein</fullName>
    </submittedName>
</protein>